<dbReference type="PANTHER" id="PTHR46128:SF145">
    <property type="entry name" value="PENTACOTRIPEPTIDE-REPEAT REGION OF PRORP DOMAIN-CONTAINING PROTEIN"/>
    <property type="match status" value="1"/>
</dbReference>
<dbReference type="InterPro" id="IPR050872">
    <property type="entry name" value="PPR_P_subfamily"/>
</dbReference>
<dbReference type="EMBL" id="RCHU01000956">
    <property type="protein sequence ID" value="TKR85260.1"/>
    <property type="molecule type" value="Genomic_DNA"/>
</dbReference>
<dbReference type="Pfam" id="PF13041">
    <property type="entry name" value="PPR_2"/>
    <property type="match status" value="7"/>
</dbReference>
<feature type="repeat" description="PPR" evidence="3">
    <location>
        <begin position="207"/>
        <end position="241"/>
    </location>
</feature>
<feature type="repeat" description="PPR" evidence="3">
    <location>
        <begin position="793"/>
        <end position="827"/>
    </location>
</feature>
<feature type="repeat" description="PPR" evidence="3">
    <location>
        <begin position="242"/>
        <end position="276"/>
    </location>
</feature>
<feature type="repeat" description="PPR" evidence="3">
    <location>
        <begin position="516"/>
        <end position="550"/>
    </location>
</feature>
<reference evidence="4" key="1">
    <citation type="submission" date="2018-10" db="EMBL/GenBank/DDBJ databases">
        <title>Population genomic analysis revealed the cold adaptation of white poplar.</title>
        <authorList>
            <person name="Liu Y.-J."/>
        </authorList>
    </citation>
    <scope>NUCLEOTIDE SEQUENCE [LARGE SCALE GENOMIC DNA]</scope>
    <source>
        <strain evidence="4">PAL-ZL1</strain>
    </source>
</reference>
<dbReference type="SMR" id="A0A4U5NQR3"/>
<feature type="repeat" description="PPR" evidence="3">
    <location>
        <begin position="447"/>
        <end position="481"/>
    </location>
</feature>
<feature type="repeat" description="PPR" evidence="3">
    <location>
        <begin position="758"/>
        <end position="792"/>
    </location>
</feature>
<protein>
    <submittedName>
        <fullName evidence="4">Cytochrome P450 71B10 family protein</fullName>
    </submittedName>
</protein>
<dbReference type="Gene3D" id="1.25.40.10">
    <property type="entry name" value="Tetratricopeptide repeat domain"/>
    <property type="match status" value="8"/>
</dbReference>
<feature type="repeat" description="PPR" evidence="3">
    <location>
        <begin position="482"/>
        <end position="512"/>
    </location>
</feature>
<organism evidence="4">
    <name type="scientific">Populus alba</name>
    <name type="common">White poplar</name>
    <dbReference type="NCBI Taxonomy" id="43335"/>
    <lineage>
        <taxon>Eukaryota</taxon>
        <taxon>Viridiplantae</taxon>
        <taxon>Streptophyta</taxon>
        <taxon>Embryophyta</taxon>
        <taxon>Tracheophyta</taxon>
        <taxon>Spermatophyta</taxon>
        <taxon>Magnoliopsida</taxon>
        <taxon>eudicotyledons</taxon>
        <taxon>Gunneridae</taxon>
        <taxon>Pentapetalae</taxon>
        <taxon>rosids</taxon>
        <taxon>fabids</taxon>
        <taxon>Malpighiales</taxon>
        <taxon>Salicaceae</taxon>
        <taxon>Saliceae</taxon>
        <taxon>Populus</taxon>
    </lineage>
</organism>
<proteinExistence type="inferred from homology"/>
<dbReference type="Pfam" id="PF01535">
    <property type="entry name" value="PPR"/>
    <property type="match status" value="3"/>
</dbReference>
<dbReference type="InterPro" id="IPR011990">
    <property type="entry name" value="TPR-like_helical_dom_sf"/>
</dbReference>
<dbReference type="Pfam" id="PF13812">
    <property type="entry name" value="PPR_3"/>
    <property type="match status" value="1"/>
</dbReference>
<dbReference type="InterPro" id="IPR002885">
    <property type="entry name" value="PPR_rpt"/>
</dbReference>
<keyword evidence="2" id="KW-0677">Repeat</keyword>
<comment type="similarity">
    <text evidence="1">Belongs to the PPR family. P subfamily.</text>
</comment>
<feature type="repeat" description="PPR" evidence="3">
    <location>
        <begin position="277"/>
        <end position="311"/>
    </location>
</feature>
<feature type="repeat" description="PPR" evidence="3">
    <location>
        <begin position="863"/>
        <end position="897"/>
    </location>
</feature>
<evidence type="ECO:0000256" key="2">
    <source>
        <dbReference type="ARBA" id="ARBA00022737"/>
    </source>
</evidence>
<feature type="repeat" description="PPR" evidence="3">
    <location>
        <begin position="312"/>
        <end position="346"/>
    </location>
</feature>
<feature type="repeat" description="PPR" evidence="3">
    <location>
        <begin position="347"/>
        <end position="381"/>
    </location>
</feature>
<feature type="repeat" description="PPR" evidence="3">
    <location>
        <begin position="828"/>
        <end position="862"/>
    </location>
</feature>
<feature type="repeat" description="PPR" evidence="3">
    <location>
        <begin position="382"/>
        <end position="412"/>
    </location>
</feature>
<dbReference type="STRING" id="43335.A0A4U5NQR3"/>
<evidence type="ECO:0000313" key="4">
    <source>
        <dbReference type="EMBL" id="TKR85260.1"/>
    </source>
</evidence>
<sequence length="1076" mass="120995">MSFSPSSSSSSSSSVQTLLKSGFSPTLKSINQFLHFLSKSHKYELITHFFCQINRNKIKCNRQTLSVFTFALLKLDKFEEAEHFMKTQMEKSLKVSGFGVWDSLIRGFSVNKKDPEKGLSILKDCLRNYGILPSSFTFCSMIHSFSYKRNMSGAIEVLELMKDEKVRYPFNNFVCSSIIYGFCKIGKPELAIGFFENAVKVGALRPNVVTYTTLVSALCMLGRVSEVCDLVCRMEKEGLAFDVVFYSNWICGYFREGMLMEALRKHGEMVEKGINLDMVSYTVLIDGFSKGGNVEKAVGFLDKMIENGSRPNLVTYTSIVMGFCQKGKMDEAFAAFKMVEDMGMEVDEFIYAVLIEGFCREGDFDRVYQLLQDMELKRISPSIVTYNTLINGLCKSGRTLEADEVSKRIQGDVVTYSTLLHGYTEEENSAGILEIKRRWEEAGVCMDIVMCNILIKALFMVGAFEDVYALYKGMKEMDLVADSVTYCTLIDGYCKFSRVDEALEIFDEFRKTLASSVACYNCMINGLCKNGMVDVATEVFIELSEKGLTFDVGIYMTLIKAIAKAESMEGVLNLIYRIENLGLDMYDTICNDTISFLCKQKCPLAATEVCMVLRKNQLIVTCKSYYSILKGLIDDGKIWLSKLLIGSFMKDYGIAEPKLSKILLHYLSLKDINSALCFLSKMKENDSSVTFPVFALKVLMKTGRFLAAYELVMGAKHNLPVMDVVDYSIIVDGLCKGGYPVKALDLCAFVEKMGVIFNIITYNSVINGLCRQGCLVEAFRLFDSLEKINLIPSEITYATLIDNLCKEGYLVDAKKLLKRMLLKGYKGNTRIYNSFIHGYCKFGQLEEALMILDHMEIKYLVPDEFTVSSVIYGFCQKGDMEGALGFYFEHKGKGISPDFLGFLRLIRGLCAKGRMEEARSILREMLQSQSVKELINRVNTEVETESIESILVFLCEQGSIKEAVTVLNEVGSVFFPVEKWFGPFHESQELLPLSELNGFSSVSSSTVSSCERNDLDLASVNKVDNMVENPGDLKKISQCNFFDSYYSHIAPLCLKGELREANILAKEMLASLDGDC</sequence>
<evidence type="ECO:0000256" key="3">
    <source>
        <dbReference type="PROSITE-ProRule" id="PRU00708"/>
    </source>
</evidence>
<dbReference type="NCBIfam" id="TIGR00756">
    <property type="entry name" value="PPR"/>
    <property type="match status" value="15"/>
</dbReference>
<gene>
    <name evidence="4" type="ORF">D5086_0000249260</name>
</gene>
<dbReference type="AlphaFoldDB" id="A0A4U5NQR3"/>
<evidence type="ECO:0000256" key="1">
    <source>
        <dbReference type="ARBA" id="ARBA00007626"/>
    </source>
</evidence>
<accession>A0A4U5NQR3</accession>
<dbReference type="PROSITE" id="PS51375">
    <property type="entry name" value="PPR"/>
    <property type="match status" value="14"/>
</dbReference>
<feature type="repeat" description="PPR" evidence="3">
    <location>
        <begin position="898"/>
        <end position="932"/>
    </location>
</feature>
<comment type="caution">
    <text evidence="4">The sequence shown here is derived from an EMBL/GenBank/DDBJ whole genome shotgun (WGS) entry which is preliminary data.</text>
</comment>
<dbReference type="PANTHER" id="PTHR46128">
    <property type="entry name" value="MITOCHONDRIAL GROUP I INTRON SPLICING FACTOR CCM1"/>
    <property type="match status" value="1"/>
</dbReference>
<name>A0A4U5NQR3_POPAL</name>